<keyword evidence="4" id="KW-0547">Nucleotide-binding</keyword>
<reference evidence="7 8" key="1">
    <citation type="journal article" date="2014" name="Int. J. Syst. Evol. Microbiol.">
        <title>Complete genome sequence of Corynebacterium casei LMG S-19264T (=DSM 44701T), isolated from a smear-ripened cheese.</title>
        <authorList>
            <consortium name="US DOE Joint Genome Institute (JGI-PGF)"/>
            <person name="Walter F."/>
            <person name="Albersmeier A."/>
            <person name="Kalinowski J."/>
            <person name="Ruckert C."/>
        </authorList>
    </citation>
    <scope>NUCLEOTIDE SEQUENCE [LARGE SCALE GENOMIC DNA]</scope>
    <source>
        <strain evidence="7 8">CGMCC 1.9161</strain>
    </source>
</reference>
<accession>A0A917Q4G1</accession>
<dbReference type="PROSITE" id="PS00211">
    <property type="entry name" value="ABC_TRANSPORTER_1"/>
    <property type="match status" value="1"/>
</dbReference>
<dbReference type="GO" id="GO:0055052">
    <property type="term" value="C:ATP-binding cassette (ABC) transporter complex, substrate-binding subunit-containing"/>
    <property type="evidence" value="ECO:0007669"/>
    <property type="project" value="TreeGrafter"/>
</dbReference>
<evidence type="ECO:0000256" key="1">
    <source>
        <dbReference type="ARBA" id="ARBA00004417"/>
    </source>
</evidence>
<dbReference type="EMBL" id="BMMF01000001">
    <property type="protein sequence ID" value="GGK20401.1"/>
    <property type="molecule type" value="Genomic_DNA"/>
</dbReference>
<feature type="domain" description="ABC transporter" evidence="6">
    <location>
        <begin position="4"/>
        <end position="236"/>
    </location>
</feature>
<comment type="caution">
    <text evidence="7">The sequence shown here is derived from an EMBL/GenBank/DDBJ whole genome shotgun (WGS) entry which is preliminary data.</text>
</comment>
<dbReference type="GO" id="GO:0140359">
    <property type="term" value="F:ABC-type transporter activity"/>
    <property type="evidence" value="ECO:0007669"/>
    <property type="project" value="InterPro"/>
</dbReference>
<evidence type="ECO:0000256" key="3">
    <source>
        <dbReference type="ARBA" id="ARBA00022448"/>
    </source>
</evidence>
<name>A0A917Q4G1_9HYPH</name>
<dbReference type="InterPro" id="IPR008995">
    <property type="entry name" value="Mo/tungstate-bd_C_term_dom"/>
</dbReference>
<protein>
    <submittedName>
        <fullName evidence="7">ABC transporter ATP-binding protein</fullName>
    </submittedName>
</protein>
<comment type="subcellular location">
    <subcellularLocation>
        <location evidence="1">Cell inner membrane</location>
        <topology evidence="1">Peripheral membrane protein</topology>
    </subcellularLocation>
</comment>
<dbReference type="PANTHER" id="PTHR43875:SF1">
    <property type="entry name" value="OSMOPROTECTIVE COMPOUNDS UPTAKE ATP-BINDING PROTEIN GGTA"/>
    <property type="match status" value="1"/>
</dbReference>
<dbReference type="RefSeq" id="WP_188908921.1">
    <property type="nucleotide sequence ID" value="NZ_BMMF01000001.1"/>
</dbReference>
<dbReference type="InterPro" id="IPR012340">
    <property type="entry name" value="NA-bd_OB-fold"/>
</dbReference>
<dbReference type="InterPro" id="IPR013611">
    <property type="entry name" value="Transp-assoc_OB_typ2"/>
</dbReference>
<dbReference type="GO" id="GO:0016887">
    <property type="term" value="F:ATP hydrolysis activity"/>
    <property type="evidence" value="ECO:0007669"/>
    <property type="project" value="InterPro"/>
</dbReference>
<dbReference type="SMART" id="SM00382">
    <property type="entry name" value="AAA"/>
    <property type="match status" value="1"/>
</dbReference>
<dbReference type="Pfam" id="PF00005">
    <property type="entry name" value="ABC_tran"/>
    <property type="match status" value="1"/>
</dbReference>
<keyword evidence="5 7" id="KW-0067">ATP-binding</keyword>
<dbReference type="PROSITE" id="PS50893">
    <property type="entry name" value="ABC_TRANSPORTER_2"/>
    <property type="match status" value="1"/>
</dbReference>
<dbReference type="AlphaFoldDB" id="A0A917Q4G1"/>
<dbReference type="SUPFAM" id="SSF52540">
    <property type="entry name" value="P-loop containing nucleoside triphosphate hydrolases"/>
    <property type="match status" value="1"/>
</dbReference>
<dbReference type="InterPro" id="IPR047641">
    <property type="entry name" value="ABC_transpr_MalK/UgpC-like"/>
</dbReference>
<gene>
    <name evidence="7" type="ORF">GCM10011322_03820</name>
</gene>
<dbReference type="PANTHER" id="PTHR43875">
    <property type="entry name" value="MALTODEXTRIN IMPORT ATP-BINDING PROTEIN MSMX"/>
    <property type="match status" value="1"/>
</dbReference>
<dbReference type="Proteomes" id="UP000600449">
    <property type="component" value="Unassembled WGS sequence"/>
</dbReference>
<organism evidence="7 8">
    <name type="scientific">Salinarimonas ramus</name>
    <dbReference type="NCBI Taxonomy" id="690164"/>
    <lineage>
        <taxon>Bacteria</taxon>
        <taxon>Pseudomonadati</taxon>
        <taxon>Pseudomonadota</taxon>
        <taxon>Alphaproteobacteria</taxon>
        <taxon>Hyphomicrobiales</taxon>
        <taxon>Salinarimonadaceae</taxon>
        <taxon>Salinarimonas</taxon>
    </lineage>
</organism>
<evidence type="ECO:0000313" key="7">
    <source>
        <dbReference type="EMBL" id="GGK20401.1"/>
    </source>
</evidence>
<dbReference type="CDD" id="cd03301">
    <property type="entry name" value="ABC_MalK_N"/>
    <property type="match status" value="1"/>
</dbReference>
<dbReference type="InterPro" id="IPR017871">
    <property type="entry name" value="ABC_transporter-like_CS"/>
</dbReference>
<dbReference type="InterPro" id="IPR027417">
    <property type="entry name" value="P-loop_NTPase"/>
</dbReference>
<comment type="similarity">
    <text evidence="2">Belongs to the ABC transporter superfamily.</text>
</comment>
<sequence length="344" mass="37526">MAEVVLSNLTKRFGKTSAVDDVTLTIPDGAFVVLLGPTGAGKTTTLRLIAGLERPDAGDVRIGGRSVLGETPAQRDVAMVFQQYSLYPHLSVRDNLAFPLRSPLMNWPADKIEARIREVAEVLRIAHKLDNKATQLSGGEMQRVSIGRALVRRPQIYLMDEPLSSLDAKLRGELRVELKRIQQELGATLLYVTHDQVEAMTMATHVGVLDRGRLVQFGTPREIYENPTSLYVATRLGQPRINTLPADLFGPAPVGAATIGLRPEHIAQDVGDDSGEAQGAKPARVGRIERLGDQTRLHLTLDGHEIVTLTDVHTTLAPGDTLAIRPQNPLYFDEHGDRIAAAGR</sequence>
<dbReference type="SUPFAM" id="SSF50331">
    <property type="entry name" value="MOP-like"/>
    <property type="match status" value="1"/>
</dbReference>
<keyword evidence="8" id="KW-1185">Reference proteome</keyword>
<evidence type="ECO:0000313" key="8">
    <source>
        <dbReference type="Proteomes" id="UP000600449"/>
    </source>
</evidence>
<dbReference type="Gene3D" id="2.40.50.140">
    <property type="entry name" value="Nucleic acid-binding proteins"/>
    <property type="match status" value="1"/>
</dbReference>
<evidence type="ECO:0000256" key="2">
    <source>
        <dbReference type="ARBA" id="ARBA00005417"/>
    </source>
</evidence>
<dbReference type="Gene3D" id="3.40.50.300">
    <property type="entry name" value="P-loop containing nucleotide triphosphate hydrolases"/>
    <property type="match status" value="1"/>
</dbReference>
<dbReference type="Pfam" id="PF08402">
    <property type="entry name" value="TOBE_2"/>
    <property type="match status" value="1"/>
</dbReference>
<keyword evidence="3" id="KW-0813">Transport</keyword>
<dbReference type="InterPro" id="IPR015855">
    <property type="entry name" value="ABC_transpr_MalK-like"/>
</dbReference>
<dbReference type="InterPro" id="IPR003593">
    <property type="entry name" value="AAA+_ATPase"/>
</dbReference>
<dbReference type="GO" id="GO:0008643">
    <property type="term" value="P:carbohydrate transport"/>
    <property type="evidence" value="ECO:0007669"/>
    <property type="project" value="InterPro"/>
</dbReference>
<evidence type="ECO:0000256" key="5">
    <source>
        <dbReference type="ARBA" id="ARBA00022840"/>
    </source>
</evidence>
<proteinExistence type="inferred from homology"/>
<evidence type="ECO:0000259" key="6">
    <source>
        <dbReference type="PROSITE" id="PS50893"/>
    </source>
</evidence>
<dbReference type="InterPro" id="IPR003439">
    <property type="entry name" value="ABC_transporter-like_ATP-bd"/>
</dbReference>
<dbReference type="GO" id="GO:0005524">
    <property type="term" value="F:ATP binding"/>
    <property type="evidence" value="ECO:0007669"/>
    <property type="project" value="UniProtKB-KW"/>
</dbReference>
<dbReference type="FunFam" id="3.40.50.300:FF:000042">
    <property type="entry name" value="Maltose/maltodextrin ABC transporter, ATP-binding protein"/>
    <property type="match status" value="1"/>
</dbReference>
<evidence type="ECO:0000256" key="4">
    <source>
        <dbReference type="ARBA" id="ARBA00022741"/>
    </source>
</evidence>